<feature type="domain" description="HTH cro/C1-type" evidence="1">
    <location>
        <begin position="7"/>
        <end position="51"/>
    </location>
</feature>
<evidence type="ECO:0000313" key="3">
    <source>
        <dbReference type="Proteomes" id="UP000824024"/>
    </source>
</evidence>
<gene>
    <name evidence="2" type="ORF">IAA08_08940</name>
</gene>
<dbReference type="InterPro" id="IPR010982">
    <property type="entry name" value="Lambda_DNA-bd_dom_sf"/>
</dbReference>
<proteinExistence type="predicted"/>
<sequence length="51" mass="5643">MDVIARINEIMKQQGLTTYQLSKKSGLSQSTLANMNTRNTTPTIPTLESIC</sequence>
<dbReference type="GO" id="GO:0003677">
    <property type="term" value="F:DNA binding"/>
    <property type="evidence" value="ECO:0007669"/>
    <property type="project" value="InterPro"/>
</dbReference>
<dbReference type="CDD" id="cd00093">
    <property type="entry name" value="HTH_XRE"/>
    <property type="match status" value="1"/>
</dbReference>
<evidence type="ECO:0000259" key="1">
    <source>
        <dbReference type="PROSITE" id="PS50943"/>
    </source>
</evidence>
<accession>A0A9D2D3P6</accession>
<feature type="non-terminal residue" evidence="2">
    <location>
        <position position="51"/>
    </location>
</feature>
<dbReference type="SUPFAM" id="SSF47413">
    <property type="entry name" value="lambda repressor-like DNA-binding domains"/>
    <property type="match status" value="1"/>
</dbReference>
<dbReference type="Proteomes" id="UP000824024">
    <property type="component" value="Unassembled WGS sequence"/>
</dbReference>
<evidence type="ECO:0000313" key="2">
    <source>
        <dbReference type="EMBL" id="HIZ08047.1"/>
    </source>
</evidence>
<dbReference type="Pfam" id="PF13443">
    <property type="entry name" value="HTH_26"/>
    <property type="match status" value="1"/>
</dbReference>
<dbReference type="Gene3D" id="1.10.260.40">
    <property type="entry name" value="lambda repressor-like DNA-binding domains"/>
    <property type="match status" value="1"/>
</dbReference>
<reference evidence="2" key="1">
    <citation type="journal article" date="2021" name="PeerJ">
        <title>Extensive microbial diversity within the chicken gut microbiome revealed by metagenomics and culture.</title>
        <authorList>
            <person name="Gilroy R."/>
            <person name="Ravi A."/>
            <person name="Getino M."/>
            <person name="Pursley I."/>
            <person name="Horton D.L."/>
            <person name="Alikhan N.F."/>
            <person name="Baker D."/>
            <person name="Gharbi K."/>
            <person name="Hall N."/>
            <person name="Watson M."/>
            <person name="Adriaenssens E.M."/>
            <person name="Foster-Nyarko E."/>
            <person name="Jarju S."/>
            <person name="Secka A."/>
            <person name="Antonio M."/>
            <person name="Oren A."/>
            <person name="Chaudhuri R.R."/>
            <person name="La Ragione R."/>
            <person name="Hildebrand F."/>
            <person name="Pallen M.J."/>
        </authorList>
    </citation>
    <scope>NUCLEOTIDE SEQUENCE</scope>
    <source>
        <strain evidence="2">CHK192-9172</strain>
    </source>
</reference>
<dbReference type="InterPro" id="IPR001387">
    <property type="entry name" value="Cro/C1-type_HTH"/>
</dbReference>
<protein>
    <submittedName>
        <fullName evidence="2">Helix-turn-helix transcriptional regulator</fullName>
    </submittedName>
</protein>
<name>A0A9D2D3P6_9FIRM</name>
<dbReference type="EMBL" id="DXCH01000247">
    <property type="protein sequence ID" value="HIZ08047.1"/>
    <property type="molecule type" value="Genomic_DNA"/>
</dbReference>
<dbReference type="AlphaFoldDB" id="A0A9D2D3P6"/>
<comment type="caution">
    <text evidence="2">The sequence shown here is derived from an EMBL/GenBank/DDBJ whole genome shotgun (WGS) entry which is preliminary data.</text>
</comment>
<dbReference type="PROSITE" id="PS50943">
    <property type="entry name" value="HTH_CROC1"/>
    <property type="match status" value="1"/>
</dbReference>
<organism evidence="2 3">
    <name type="scientific">Candidatus Eubacterium avistercoris</name>
    <dbReference type="NCBI Taxonomy" id="2838567"/>
    <lineage>
        <taxon>Bacteria</taxon>
        <taxon>Bacillati</taxon>
        <taxon>Bacillota</taxon>
        <taxon>Clostridia</taxon>
        <taxon>Eubacteriales</taxon>
        <taxon>Eubacteriaceae</taxon>
        <taxon>Eubacterium</taxon>
    </lineage>
</organism>
<reference evidence="2" key="2">
    <citation type="submission" date="2021-04" db="EMBL/GenBank/DDBJ databases">
        <authorList>
            <person name="Gilroy R."/>
        </authorList>
    </citation>
    <scope>NUCLEOTIDE SEQUENCE</scope>
    <source>
        <strain evidence="2">CHK192-9172</strain>
    </source>
</reference>